<name>A0A3M5LMP0_PSESX</name>
<evidence type="ECO:0000313" key="2">
    <source>
        <dbReference type="Proteomes" id="UP000268096"/>
    </source>
</evidence>
<evidence type="ECO:0000313" key="1">
    <source>
        <dbReference type="EMBL" id="RMT49318.1"/>
    </source>
</evidence>
<accession>A0A3M5LMP0</accession>
<comment type="caution">
    <text evidence="1">The sequence shown here is derived from an EMBL/GenBank/DDBJ whole genome shotgun (WGS) entry which is preliminary data.</text>
</comment>
<dbReference type="Proteomes" id="UP000268096">
    <property type="component" value="Unassembled WGS sequence"/>
</dbReference>
<organism evidence="1 2">
    <name type="scientific">Pseudomonas syringae pv. solidagae</name>
    <dbReference type="NCBI Taxonomy" id="264458"/>
    <lineage>
        <taxon>Bacteria</taxon>
        <taxon>Pseudomonadati</taxon>
        <taxon>Pseudomonadota</taxon>
        <taxon>Gammaproteobacteria</taxon>
        <taxon>Pseudomonadales</taxon>
        <taxon>Pseudomonadaceae</taxon>
        <taxon>Pseudomonas</taxon>
        <taxon>Pseudomonas syringae</taxon>
    </lineage>
</organism>
<dbReference type="EMBL" id="RBTH01000083">
    <property type="protein sequence ID" value="RMT49318.1"/>
    <property type="molecule type" value="Genomic_DNA"/>
</dbReference>
<gene>
    <name evidence="1" type="ORF">ALP48_200034</name>
</gene>
<proteinExistence type="predicted"/>
<reference evidence="1 2" key="1">
    <citation type="submission" date="2018-08" db="EMBL/GenBank/DDBJ databases">
        <title>Recombination of ecologically and evolutionarily significant loci maintains genetic cohesion in the Pseudomonas syringae species complex.</title>
        <authorList>
            <person name="Dillon M."/>
            <person name="Thakur S."/>
            <person name="Almeida R.N.D."/>
            <person name="Weir B.S."/>
            <person name="Guttman D.S."/>
        </authorList>
    </citation>
    <scope>NUCLEOTIDE SEQUENCE [LARGE SCALE GENOMIC DNA]</scope>
    <source>
        <strain evidence="1 2">ICMP 16926</strain>
    </source>
</reference>
<dbReference type="AlphaFoldDB" id="A0A3M5LMP0"/>
<protein>
    <submittedName>
        <fullName evidence="1">Uncharacterized protein</fullName>
    </submittedName>
</protein>
<sequence>MPIPVLAPAKLHGANVVGDVLATDAQTFVQNTGRRLQANS</sequence>